<reference evidence="2" key="1">
    <citation type="submission" date="2017-02" db="EMBL/GenBank/DDBJ databases">
        <title>Comparative genomics and description of representatives of a novel lineage of planctomycetes thriving in anoxic sediments.</title>
        <authorList>
            <person name="Spring S."/>
            <person name="Bunk B."/>
            <person name="Sproer C."/>
            <person name="Klenk H.-P."/>
        </authorList>
    </citation>
    <scope>NUCLEOTIDE SEQUENCE [LARGE SCALE GENOMIC DNA]</scope>
    <source>
        <strain evidence="2">L21-RPul-D3</strain>
    </source>
</reference>
<dbReference type="Proteomes" id="UP000188273">
    <property type="component" value="Chromosome"/>
</dbReference>
<keyword evidence="2" id="KW-1185">Reference proteome</keyword>
<name>A0A1Q2HT32_9BACT</name>
<dbReference type="OrthoDB" id="6782387at2"/>
<evidence type="ECO:0000313" key="1">
    <source>
        <dbReference type="EMBL" id="AQQ10483.1"/>
    </source>
</evidence>
<proteinExistence type="predicted"/>
<dbReference type="AlphaFoldDB" id="A0A1Q2HT32"/>
<gene>
    <name evidence="1" type="ORF">L21SP3_02316</name>
</gene>
<accession>A0A1Q2HT32</accession>
<dbReference type="RefSeq" id="WP_077541730.1">
    <property type="nucleotide sequence ID" value="NZ_CP019633.1"/>
</dbReference>
<evidence type="ECO:0000313" key="2">
    <source>
        <dbReference type="Proteomes" id="UP000188273"/>
    </source>
</evidence>
<dbReference type="EMBL" id="CP019633">
    <property type="protein sequence ID" value="AQQ10483.1"/>
    <property type="molecule type" value="Genomic_DNA"/>
</dbReference>
<protein>
    <submittedName>
        <fullName evidence="1">Uncharacterized protein</fullName>
    </submittedName>
</protein>
<sequence>MKYFNPLKIINEDEGSDIWDVLIRQQASILTNKHYSWGLNLLKSGLKNLAKDIVVEPRYICKDYRDLFSNYYSKKFKVPSPYCERIHFFAENVNQVALILEPEEYQ</sequence>
<organism evidence="1 2">
    <name type="scientific">Sedimentisphaera cyanobacteriorum</name>
    <dbReference type="NCBI Taxonomy" id="1940790"/>
    <lineage>
        <taxon>Bacteria</taxon>
        <taxon>Pseudomonadati</taxon>
        <taxon>Planctomycetota</taxon>
        <taxon>Phycisphaerae</taxon>
        <taxon>Sedimentisphaerales</taxon>
        <taxon>Sedimentisphaeraceae</taxon>
        <taxon>Sedimentisphaera</taxon>
    </lineage>
</organism>
<dbReference type="KEGG" id="pbu:L21SP3_02316"/>